<dbReference type="Proteomes" id="UP000092993">
    <property type="component" value="Unassembled WGS sequence"/>
</dbReference>
<proteinExistence type="predicted"/>
<gene>
    <name evidence="1" type="ORF">A0H81_05557</name>
</gene>
<evidence type="ECO:0000313" key="1">
    <source>
        <dbReference type="EMBL" id="OBZ74599.1"/>
    </source>
</evidence>
<comment type="caution">
    <text evidence="1">The sequence shown here is derived from an EMBL/GenBank/DDBJ whole genome shotgun (WGS) entry which is preliminary data.</text>
</comment>
<dbReference type="OrthoDB" id="2610860at2759"/>
<accession>A0A1C7MDY2</accession>
<reference evidence="1 2" key="1">
    <citation type="submission" date="2016-03" db="EMBL/GenBank/DDBJ databases">
        <title>Whole genome sequencing of Grifola frondosa 9006-11.</title>
        <authorList>
            <person name="Min B."/>
            <person name="Park H."/>
            <person name="Kim J.-G."/>
            <person name="Cho H."/>
            <person name="Oh Y.-L."/>
            <person name="Kong W.-S."/>
            <person name="Choi I.-G."/>
        </authorList>
    </citation>
    <scope>NUCLEOTIDE SEQUENCE [LARGE SCALE GENOMIC DNA]</scope>
    <source>
        <strain evidence="1 2">9006-11</strain>
    </source>
</reference>
<organism evidence="1 2">
    <name type="scientific">Grifola frondosa</name>
    <name type="common">Maitake</name>
    <name type="synonym">Polyporus frondosus</name>
    <dbReference type="NCBI Taxonomy" id="5627"/>
    <lineage>
        <taxon>Eukaryota</taxon>
        <taxon>Fungi</taxon>
        <taxon>Dikarya</taxon>
        <taxon>Basidiomycota</taxon>
        <taxon>Agaricomycotina</taxon>
        <taxon>Agaricomycetes</taxon>
        <taxon>Polyporales</taxon>
        <taxon>Grifolaceae</taxon>
        <taxon>Grifola</taxon>
    </lineage>
</organism>
<dbReference type="AlphaFoldDB" id="A0A1C7MDY2"/>
<keyword evidence="2" id="KW-1185">Reference proteome</keyword>
<name>A0A1C7MDY2_GRIFR</name>
<protein>
    <submittedName>
        <fullName evidence="1">Uncharacterized protein</fullName>
    </submittedName>
</protein>
<sequence length="345" mass="38730">MASYPIGNAIRHTQRDVLCRSYCISKRWNPRNLERHWYGAWDSALRHLTSGMDHMIVVPQFHLWAHVPEDYVLDGQGPPGDDDSIDELDIITHDPDEREEVDAVADGSFEDPNLSTLSMQTEAATEPMERVPDFAIIHILARRLPPDHPRFTELGVSTSLTTDRHERRRKRKLLLVQAQKDLAPQCHVLFEQYPHALSTICIAAAGQYWTYRVVYRHQAPPVDISDPDKLDMRGCYRACSDTLALDPSARRAEERAGPRVRVHALHASANLCPRHGVRQTRQEAEADAGLFAGGKSDAEQRAQDGASPLASQDISYMAYRGTGGNVCDMLGPSLKLKTRLIVRDA</sequence>
<evidence type="ECO:0000313" key="2">
    <source>
        <dbReference type="Proteomes" id="UP000092993"/>
    </source>
</evidence>
<dbReference type="EMBL" id="LUGG01000005">
    <property type="protein sequence ID" value="OBZ74599.1"/>
    <property type="molecule type" value="Genomic_DNA"/>
</dbReference>